<organism evidence="2 3">
    <name type="scientific">Dermatophilus congolensis</name>
    <dbReference type="NCBI Taxonomy" id="1863"/>
    <lineage>
        <taxon>Bacteria</taxon>
        <taxon>Bacillati</taxon>
        <taxon>Actinomycetota</taxon>
        <taxon>Actinomycetes</taxon>
        <taxon>Micrococcales</taxon>
        <taxon>Dermatophilaceae</taxon>
        <taxon>Dermatophilus</taxon>
    </lineage>
</organism>
<reference evidence="2 3" key="1">
    <citation type="submission" date="2018-06" db="EMBL/GenBank/DDBJ databases">
        <authorList>
            <consortium name="Pathogen Informatics"/>
            <person name="Doyle S."/>
        </authorList>
    </citation>
    <scope>NUCLEOTIDE SEQUENCE [LARGE SCALE GENOMIC DNA]</scope>
    <source>
        <strain evidence="2 3">NCTC7915</strain>
    </source>
</reference>
<gene>
    <name evidence="2" type="ORF">NCTC7915_01232</name>
</gene>
<keyword evidence="1" id="KW-0472">Membrane</keyword>
<name>A0AA46BN93_9MICO</name>
<protein>
    <submittedName>
        <fullName evidence="2">Uncharacterized protein</fullName>
    </submittedName>
</protein>
<dbReference type="EMBL" id="UFYA01000001">
    <property type="protein sequence ID" value="STD09543.1"/>
    <property type="molecule type" value="Genomic_DNA"/>
</dbReference>
<evidence type="ECO:0000256" key="1">
    <source>
        <dbReference type="SAM" id="Phobius"/>
    </source>
</evidence>
<feature type="transmembrane region" description="Helical" evidence="1">
    <location>
        <begin position="35"/>
        <end position="56"/>
    </location>
</feature>
<feature type="transmembrane region" description="Helical" evidence="1">
    <location>
        <begin position="12"/>
        <end position="29"/>
    </location>
</feature>
<evidence type="ECO:0000313" key="3">
    <source>
        <dbReference type="Proteomes" id="UP000254118"/>
    </source>
</evidence>
<dbReference type="Proteomes" id="UP000254118">
    <property type="component" value="Unassembled WGS sequence"/>
</dbReference>
<dbReference type="AlphaFoldDB" id="A0AA46BN93"/>
<keyword evidence="1" id="KW-1133">Transmembrane helix</keyword>
<sequence>MGKIHKSEQITSAILLAFIVVFLNDLQFTRTTRDFLLIFLAFTLSFLATGAFSYGYNRLSDRFSGEKKH</sequence>
<keyword evidence="1" id="KW-0812">Transmembrane</keyword>
<evidence type="ECO:0000313" key="2">
    <source>
        <dbReference type="EMBL" id="STD09543.1"/>
    </source>
</evidence>
<comment type="caution">
    <text evidence="2">The sequence shown here is derived from an EMBL/GenBank/DDBJ whole genome shotgun (WGS) entry which is preliminary data.</text>
</comment>
<accession>A0AA46BN93</accession>
<proteinExistence type="predicted"/>